<dbReference type="InterPro" id="IPR011701">
    <property type="entry name" value="MFS"/>
</dbReference>
<feature type="region of interest" description="Disordered" evidence="5">
    <location>
        <begin position="51"/>
        <end position="92"/>
    </location>
</feature>
<evidence type="ECO:0000313" key="7">
    <source>
        <dbReference type="EMBL" id="CAK3864356.1"/>
    </source>
</evidence>
<dbReference type="AlphaFoldDB" id="A0AAI8YTU1"/>
<evidence type="ECO:0000256" key="3">
    <source>
        <dbReference type="ARBA" id="ARBA00022989"/>
    </source>
</evidence>
<organism evidence="7 8">
    <name type="scientific">Lecanosticta acicola</name>
    <dbReference type="NCBI Taxonomy" id="111012"/>
    <lineage>
        <taxon>Eukaryota</taxon>
        <taxon>Fungi</taxon>
        <taxon>Dikarya</taxon>
        <taxon>Ascomycota</taxon>
        <taxon>Pezizomycotina</taxon>
        <taxon>Dothideomycetes</taxon>
        <taxon>Dothideomycetidae</taxon>
        <taxon>Mycosphaerellales</taxon>
        <taxon>Mycosphaerellaceae</taxon>
        <taxon>Lecanosticta</taxon>
    </lineage>
</organism>
<gene>
    <name evidence="7" type="ORF">LECACI_7A001872</name>
</gene>
<dbReference type="EMBL" id="CAVMBE010000007">
    <property type="protein sequence ID" value="CAK3864356.1"/>
    <property type="molecule type" value="Genomic_DNA"/>
</dbReference>
<feature type="transmembrane region" description="Helical" evidence="6">
    <location>
        <begin position="214"/>
        <end position="234"/>
    </location>
</feature>
<feature type="transmembrane region" description="Helical" evidence="6">
    <location>
        <begin position="395"/>
        <end position="415"/>
    </location>
</feature>
<reference evidence="7" key="1">
    <citation type="submission" date="2023-11" db="EMBL/GenBank/DDBJ databases">
        <authorList>
            <person name="Alioto T."/>
            <person name="Alioto T."/>
            <person name="Gomez Garrido J."/>
        </authorList>
    </citation>
    <scope>NUCLEOTIDE SEQUENCE</scope>
</reference>
<comment type="caution">
    <text evidence="7">The sequence shown here is derived from an EMBL/GenBank/DDBJ whole genome shotgun (WGS) entry which is preliminary data.</text>
</comment>
<evidence type="ECO:0000256" key="2">
    <source>
        <dbReference type="ARBA" id="ARBA00022692"/>
    </source>
</evidence>
<dbReference type="Pfam" id="PF07690">
    <property type="entry name" value="MFS_1"/>
    <property type="match status" value="1"/>
</dbReference>
<keyword evidence="2 6" id="KW-0812">Transmembrane</keyword>
<feature type="compositionally biased region" description="Basic and acidic residues" evidence="5">
    <location>
        <begin position="1"/>
        <end position="13"/>
    </location>
</feature>
<dbReference type="Proteomes" id="UP001296104">
    <property type="component" value="Unassembled WGS sequence"/>
</dbReference>
<keyword evidence="3 6" id="KW-1133">Transmembrane helix</keyword>
<dbReference type="SUPFAM" id="SSF103473">
    <property type="entry name" value="MFS general substrate transporter"/>
    <property type="match status" value="1"/>
</dbReference>
<feature type="transmembrane region" description="Helical" evidence="6">
    <location>
        <begin position="185"/>
        <end position="202"/>
    </location>
</feature>
<feature type="transmembrane region" description="Helical" evidence="6">
    <location>
        <begin position="495"/>
        <end position="514"/>
    </location>
</feature>
<feature type="transmembrane region" description="Helical" evidence="6">
    <location>
        <begin position="368"/>
        <end position="388"/>
    </location>
</feature>
<proteinExistence type="predicted"/>
<feature type="transmembrane region" description="Helical" evidence="6">
    <location>
        <begin position="158"/>
        <end position="178"/>
    </location>
</feature>
<dbReference type="InterPro" id="IPR036259">
    <property type="entry name" value="MFS_trans_sf"/>
</dbReference>
<dbReference type="PANTHER" id="PTHR10924:SF6">
    <property type="entry name" value="SOLUTE CARRIER FAMILY 49 MEMBER A3"/>
    <property type="match status" value="1"/>
</dbReference>
<comment type="subcellular location">
    <subcellularLocation>
        <location evidence="1">Membrane</location>
        <topology evidence="1">Multi-pass membrane protein</topology>
    </subcellularLocation>
</comment>
<dbReference type="InterPro" id="IPR049680">
    <property type="entry name" value="FLVCR1-2_SLC49-like"/>
</dbReference>
<dbReference type="PANTHER" id="PTHR10924">
    <property type="entry name" value="MAJOR FACILITATOR SUPERFAMILY PROTEIN-RELATED"/>
    <property type="match status" value="1"/>
</dbReference>
<keyword evidence="8" id="KW-1185">Reference proteome</keyword>
<feature type="transmembrane region" description="Helical" evidence="6">
    <location>
        <begin position="460"/>
        <end position="483"/>
    </location>
</feature>
<evidence type="ECO:0000256" key="5">
    <source>
        <dbReference type="SAM" id="MobiDB-lite"/>
    </source>
</evidence>
<feature type="transmembrane region" description="Helical" evidence="6">
    <location>
        <begin position="282"/>
        <end position="299"/>
    </location>
</feature>
<evidence type="ECO:0000256" key="4">
    <source>
        <dbReference type="ARBA" id="ARBA00023136"/>
    </source>
</evidence>
<protein>
    <submittedName>
        <fullName evidence="7">Major facilitator superfamily domain-containing 7</fullName>
    </submittedName>
</protein>
<evidence type="ECO:0000313" key="8">
    <source>
        <dbReference type="Proteomes" id="UP001296104"/>
    </source>
</evidence>
<name>A0AAI8YTU1_9PEZI</name>
<feature type="region of interest" description="Disordered" evidence="5">
    <location>
        <begin position="1"/>
        <end position="24"/>
    </location>
</feature>
<feature type="compositionally biased region" description="Basic and acidic residues" evidence="5">
    <location>
        <begin position="51"/>
        <end position="69"/>
    </location>
</feature>
<feature type="transmembrane region" description="Helical" evidence="6">
    <location>
        <begin position="246"/>
        <end position="270"/>
    </location>
</feature>
<evidence type="ECO:0000256" key="1">
    <source>
        <dbReference type="ARBA" id="ARBA00004141"/>
    </source>
</evidence>
<dbReference type="GO" id="GO:0016020">
    <property type="term" value="C:membrane"/>
    <property type="evidence" value="ECO:0007669"/>
    <property type="project" value="UniProtKB-SubCell"/>
</dbReference>
<keyword evidence="4 6" id="KW-0472">Membrane</keyword>
<feature type="transmembrane region" description="Helical" evidence="6">
    <location>
        <begin position="421"/>
        <end position="439"/>
    </location>
</feature>
<sequence length="532" mass="57657">MHNGRDPSGHHEIPGQLKDAPTKHSSLRSCCAATIISLQIRIATMALDLSSNHREPEETRSQAIDRSDFDNSEQSNLSRETTPHDDGEYNNYRYNNLPDIESEGLVKERKYRLYKRRWFGLAELTLLNFAVGRGYAAPGVVSSTATAWYGISFAESNYLSVASSLVFIVPAPFTIWILNRWGPKFSIIVACIFTVIGNWIIYGGARAHNFPVNIFGTIVHSLALPFILAMPTRYSRQWFGDRGRTLATALPSLAYALGSGVGALSGPYMVKPLGPFNYDEQALIIAIVFTVAAIPAPFLPRAPPHPPSAVADVRRLGGLESMKLLLRNPTFYVQFISFAVFAGAIDAVITISNQAIHPYGYPQQDAGYAIAALVFVGIATAMVISPILDRTQAHLIALKVIVIFTAAAYTALPFIPQTRSVAGLYIIFALIGAGSLSIEPCVLEFQAAWTHPVSPEFSSVIGWCGAKVIGAIFIIVAGDSLALKKPQEGQPVGSLFNGLIFIAAMCWVCVPLSLMTGTIIKRPAASVVEGND</sequence>
<feature type="transmembrane region" description="Helical" evidence="6">
    <location>
        <begin position="118"/>
        <end position="138"/>
    </location>
</feature>
<evidence type="ECO:0000256" key="6">
    <source>
        <dbReference type="SAM" id="Phobius"/>
    </source>
</evidence>
<feature type="transmembrane region" description="Helical" evidence="6">
    <location>
        <begin position="331"/>
        <end position="356"/>
    </location>
</feature>
<accession>A0AAI8YTU1</accession>
<dbReference type="GO" id="GO:0022857">
    <property type="term" value="F:transmembrane transporter activity"/>
    <property type="evidence" value="ECO:0007669"/>
    <property type="project" value="InterPro"/>
</dbReference>
<dbReference type="Gene3D" id="1.20.1250.20">
    <property type="entry name" value="MFS general substrate transporter like domains"/>
    <property type="match status" value="1"/>
</dbReference>